<evidence type="ECO:0000313" key="4">
    <source>
        <dbReference type="Proteomes" id="UP000295382"/>
    </source>
</evidence>
<proteinExistence type="predicted"/>
<dbReference type="Pfam" id="PF12796">
    <property type="entry name" value="Ank_2"/>
    <property type="match status" value="1"/>
</dbReference>
<dbReference type="PROSITE" id="PS50297">
    <property type="entry name" value="ANK_REP_REGION"/>
    <property type="match status" value="2"/>
</dbReference>
<comment type="caution">
    <text evidence="3">The sequence shown here is derived from an EMBL/GenBank/DDBJ whole genome shotgun (WGS) entry which is preliminary data.</text>
</comment>
<dbReference type="Pfam" id="PF00023">
    <property type="entry name" value="Ank"/>
    <property type="match status" value="1"/>
</dbReference>
<keyword evidence="4" id="KW-1185">Reference proteome</keyword>
<dbReference type="Proteomes" id="UP000295382">
    <property type="component" value="Unassembled WGS sequence"/>
</dbReference>
<dbReference type="SMART" id="SM00248">
    <property type="entry name" value="ANK"/>
    <property type="match status" value="5"/>
</dbReference>
<sequence length="228" mass="25083">MRKSIRFFLCQLCMLAWTGAVLMPAARADAIEDFFKAAEMDNVDEVRSLLQQGLNPNVTEKYRGNTGLITALLEGSVNTFHELVNRPGVDLEATARNGDNALMIAAFKKNRTAVDTLLAKGVAINRPDWNALHYAAASGSNDIVETLLERGAEINARSPNQSTPLMVAAYEGHFSTVKLLLDRGADASLINELNMNAVDFTKRLDRRDIAELLTDHLKKNGQLRASLK</sequence>
<dbReference type="Gene3D" id="1.25.40.20">
    <property type="entry name" value="Ankyrin repeat-containing domain"/>
    <property type="match status" value="2"/>
</dbReference>
<dbReference type="PANTHER" id="PTHR24183">
    <property type="entry name" value="FIBRONECTIN TYPE 3 AND ANKYRIN REPEAT DOMAINS PROTEIN 1"/>
    <property type="match status" value="1"/>
</dbReference>
<feature type="chain" id="PRO_5020955833" evidence="2">
    <location>
        <begin position="31"/>
        <end position="228"/>
    </location>
</feature>
<dbReference type="PROSITE" id="PS50088">
    <property type="entry name" value="ANK_REPEAT"/>
    <property type="match status" value="3"/>
</dbReference>
<dbReference type="PANTHER" id="PTHR24183:SF1">
    <property type="entry name" value="FIBRONECTIN TYPE 3 AND ANKYRIN REPEAT DOMAINS PROTEIN 1"/>
    <property type="match status" value="1"/>
</dbReference>
<protein>
    <submittedName>
        <fullName evidence="3">Uncharacterized protein</fullName>
    </submittedName>
</protein>
<reference evidence="3 4" key="1">
    <citation type="submission" date="2019-03" db="EMBL/GenBank/DDBJ databases">
        <title>Genomic Encyclopedia of Type Strains, Phase IV (KMG-IV): sequencing the most valuable type-strain genomes for metagenomic binning, comparative biology and taxonomic classification.</title>
        <authorList>
            <person name="Goeker M."/>
        </authorList>
    </citation>
    <scope>NUCLEOTIDE SEQUENCE [LARGE SCALE GENOMIC DNA]</scope>
    <source>
        <strain evidence="3 4">DSM 7445</strain>
    </source>
</reference>
<keyword evidence="1" id="KW-0040">ANK repeat</keyword>
<keyword evidence="2" id="KW-0732">Signal</keyword>
<evidence type="ECO:0000256" key="2">
    <source>
        <dbReference type="SAM" id="SignalP"/>
    </source>
</evidence>
<name>A0A4R3HY43_PAULE</name>
<dbReference type="AlphaFoldDB" id="A0A4R3HY43"/>
<dbReference type="RefSeq" id="WP_243656635.1">
    <property type="nucleotide sequence ID" value="NZ_SLZQ01000002.1"/>
</dbReference>
<evidence type="ECO:0000313" key="3">
    <source>
        <dbReference type="EMBL" id="TCS38277.1"/>
    </source>
</evidence>
<dbReference type="InterPro" id="IPR036770">
    <property type="entry name" value="Ankyrin_rpt-contain_sf"/>
</dbReference>
<evidence type="ECO:0000256" key="1">
    <source>
        <dbReference type="PROSITE-ProRule" id="PRU00023"/>
    </source>
</evidence>
<feature type="signal peptide" evidence="2">
    <location>
        <begin position="1"/>
        <end position="30"/>
    </location>
</feature>
<accession>A0A4R3HY43</accession>
<feature type="repeat" description="ANK" evidence="1">
    <location>
        <begin position="160"/>
        <end position="192"/>
    </location>
</feature>
<dbReference type="Pfam" id="PF13637">
    <property type="entry name" value="Ank_4"/>
    <property type="match status" value="1"/>
</dbReference>
<feature type="repeat" description="ANK" evidence="1">
    <location>
        <begin position="127"/>
        <end position="159"/>
    </location>
</feature>
<dbReference type="InterPro" id="IPR002110">
    <property type="entry name" value="Ankyrin_rpt"/>
</dbReference>
<organism evidence="3 4">
    <name type="scientific">Paucimonas lemoignei</name>
    <name type="common">Pseudomonas lemoignei</name>
    <dbReference type="NCBI Taxonomy" id="29443"/>
    <lineage>
        <taxon>Bacteria</taxon>
        <taxon>Pseudomonadati</taxon>
        <taxon>Pseudomonadota</taxon>
        <taxon>Betaproteobacteria</taxon>
        <taxon>Burkholderiales</taxon>
        <taxon>Burkholderiaceae</taxon>
        <taxon>Paucimonas</taxon>
    </lineage>
</organism>
<dbReference type="EMBL" id="SLZQ01000002">
    <property type="protein sequence ID" value="TCS38277.1"/>
    <property type="molecule type" value="Genomic_DNA"/>
</dbReference>
<feature type="repeat" description="ANK" evidence="1">
    <location>
        <begin position="97"/>
        <end position="129"/>
    </location>
</feature>
<dbReference type="SUPFAM" id="SSF48403">
    <property type="entry name" value="Ankyrin repeat"/>
    <property type="match status" value="1"/>
</dbReference>
<gene>
    <name evidence="3" type="ORF">EDC30_10212</name>
</gene>